<feature type="region of interest" description="Disordered" evidence="1">
    <location>
        <begin position="198"/>
        <end position="219"/>
    </location>
</feature>
<keyword evidence="4" id="KW-1185">Reference proteome</keyword>
<dbReference type="EMBL" id="NKCL01000062">
    <property type="protein sequence ID" value="RSL84817.1"/>
    <property type="molecule type" value="Genomic_DNA"/>
</dbReference>
<evidence type="ECO:0000313" key="4">
    <source>
        <dbReference type="Proteomes" id="UP000287972"/>
    </source>
</evidence>
<evidence type="ECO:0000256" key="2">
    <source>
        <dbReference type="SAM" id="Phobius"/>
    </source>
</evidence>
<comment type="caution">
    <text evidence="3">The sequence shown here is derived from an EMBL/GenBank/DDBJ whole genome shotgun (WGS) entry which is preliminary data.</text>
</comment>
<organism evidence="3 4">
    <name type="scientific">Fusarium floridanum</name>
    <dbReference type="NCBI Taxonomy" id="1325733"/>
    <lineage>
        <taxon>Eukaryota</taxon>
        <taxon>Fungi</taxon>
        <taxon>Dikarya</taxon>
        <taxon>Ascomycota</taxon>
        <taxon>Pezizomycotina</taxon>
        <taxon>Sordariomycetes</taxon>
        <taxon>Hypocreomycetidae</taxon>
        <taxon>Hypocreales</taxon>
        <taxon>Nectriaceae</taxon>
        <taxon>Fusarium</taxon>
        <taxon>Fusarium solani species complex</taxon>
    </lineage>
</organism>
<keyword evidence="2" id="KW-0812">Transmembrane</keyword>
<evidence type="ECO:0000256" key="1">
    <source>
        <dbReference type="SAM" id="MobiDB-lite"/>
    </source>
</evidence>
<reference evidence="3 4" key="1">
    <citation type="submission" date="2017-06" db="EMBL/GenBank/DDBJ databases">
        <title>Comparative genomic analysis of Ambrosia Fusariam Clade fungi.</title>
        <authorList>
            <person name="Stajich J.E."/>
            <person name="Carrillo J."/>
            <person name="Kijimoto T."/>
            <person name="Eskalen A."/>
            <person name="O'Donnell K."/>
            <person name="Kasson M."/>
        </authorList>
    </citation>
    <scope>NUCLEOTIDE SEQUENCE [LARGE SCALE GENOMIC DNA]</scope>
    <source>
        <strain evidence="3 4">NRRL62606</strain>
    </source>
</reference>
<feature type="transmembrane region" description="Helical" evidence="2">
    <location>
        <begin position="250"/>
        <end position="274"/>
    </location>
</feature>
<feature type="compositionally biased region" description="Polar residues" evidence="1">
    <location>
        <begin position="21"/>
        <end position="34"/>
    </location>
</feature>
<dbReference type="AlphaFoldDB" id="A0A428S4S4"/>
<feature type="region of interest" description="Disordered" evidence="1">
    <location>
        <begin position="1"/>
        <end position="36"/>
    </location>
</feature>
<sequence length="276" mass="30904">MRLSKQADANQNGNRSEDNHNSNTHNFKNWNVNKPANMHGHLARSLHTASDTRGSSNIESQWTRFHFTPEEESHREWESKRQACFKAMARLRARLRASNEVEDDFVLVDADPSMADSSVQISQPEHIAVINTKDSADNGTSLDVKAQSSLDTTSPNTRRQLKARQGTNLSRSNKARIGIKKKSPIAVRFRRANSIPLETQLRRPSRAMNTNHGNPPTPGSIVTAEISTAQPSSQESMTSKSDSDFTFVDWFIVAMFVVQSIIWISLGCLFISVLRS</sequence>
<gene>
    <name evidence="3" type="ORF">CEP51_003685</name>
</gene>
<proteinExistence type="predicted"/>
<name>A0A428S4S4_9HYPO</name>
<feature type="region of interest" description="Disordered" evidence="1">
    <location>
        <begin position="134"/>
        <end position="175"/>
    </location>
</feature>
<dbReference type="Proteomes" id="UP000287972">
    <property type="component" value="Unassembled WGS sequence"/>
</dbReference>
<protein>
    <submittedName>
        <fullName evidence="3">Uncharacterized protein</fullName>
    </submittedName>
</protein>
<keyword evidence="2" id="KW-1133">Transmembrane helix</keyword>
<feature type="compositionally biased region" description="Polar residues" evidence="1">
    <location>
        <begin position="137"/>
        <end position="158"/>
    </location>
</feature>
<keyword evidence="2" id="KW-0472">Membrane</keyword>
<accession>A0A428S4S4</accession>
<evidence type="ECO:0000313" key="3">
    <source>
        <dbReference type="EMBL" id="RSL84817.1"/>
    </source>
</evidence>